<dbReference type="OrthoDB" id="7361974at2"/>
<feature type="region of interest" description="Disordered" evidence="1">
    <location>
        <begin position="176"/>
        <end position="260"/>
    </location>
</feature>
<protein>
    <recommendedName>
        <fullName evidence="4">DUF1190 domain-containing protein</fullName>
    </recommendedName>
</protein>
<dbReference type="EMBL" id="LWCR01000003">
    <property type="protein sequence ID" value="OAN31709.1"/>
    <property type="molecule type" value="Genomic_DNA"/>
</dbReference>
<gene>
    <name evidence="2" type="ORF">A4V15_11655</name>
</gene>
<sequence>MKRSSRVQLSLLAVAVVSVSGCDAPEKGQVLNKVASFDSVKQCVDARIPDNICAESYMDALAEHKRRAPTYDTQAQCEEDFVAGYCETADAGKFAPKFGGFEIAASGRATESQIAAAQAAANSSHAGGSNDGLLTGLLIGSMLNNGGTSRFSEPVYRYRDDRGGFASSSLNRRIETGSHFSNSTQARTSNAYTAPAPRVSSGYTSPPSTSRYSSSPSTSSTSSIGSSRSSINTSAATSRGGFGGSAVARASGFSGGSFGG</sequence>
<organism evidence="2 3">
    <name type="scientific">Pseudomonas oryzihabitans</name>
    <dbReference type="NCBI Taxonomy" id="47885"/>
    <lineage>
        <taxon>Bacteria</taxon>
        <taxon>Pseudomonadati</taxon>
        <taxon>Pseudomonadota</taxon>
        <taxon>Gammaproteobacteria</taxon>
        <taxon>Pseudomonadales</taxon>
        <taxon>Pseudomonadaceae</taxon>
        <taxon>Pseudomonas</taxon>
    </lineage>
</organism>
<dbReference type="RefSeq" id="WP_064306922.1">
    <property type="nucleotide sequence ID" value="NZ_LWCR01000003.1"/>
</dbReference>
<evidence type="ECO:0008006" key="4">
    <source>
        <dbReference type="Google" id="ProtNLM"/>
    </source>
</evidence>
<dbReference type="Pfam" id="PF06693">
    <property type="entry name" value="DUF1190"/>
    <property type="match status" value="1"/>
</dbReference>
<evidence type="ECO:0000313" key="3">
    <source>
        <dbReference type="Proteomes" id="UP000078356"/>
    </source>
</evidence>
<evidence type="ECO:0000313" key="2">
    <source>
        <dbReference type="EMBL" id="OAN31709.1"/>
    </source>
</evidence>
<dbReference type="Proteomes" id="UP000078356">
    <property type="component" value="Unassembled WGS sequence"/>
</dbReference>
<feature type="compositionally biased region" description="Low complexity" evidence="1">
    <location>
        <begin position="200"/>
        <end position="252"/>
    </location>
</feature>
<feature type="compositionally biased region" description="Polar residues" evidence="1">
    <location>
        <begin position="178"/>
        <end position="192"/>
    </location>
</feature>
<dbReference type="InterPro" id="IPR009576">
    <property type="entry name" value="Biofilm_formation_YgiB"/>
</dbReference>
<accession>A0A178LKT3</accession>
<name>A0A178LKT3_9PSED</name>
<dbReference type="PROSITE" id="PS51257">
    <property type="entry name" value="PROKAR_LIPOPROTEIN"/>
    <property type="match status" value="1"/>
</dbReference>
<reference evidence="2 3" key="1">
    <citation type="submission" date="2016-04" db="EMBL/GenBank/DDBJ databases">
        <title>Draft Genome Sequences of Staphylococcus capitis Strain H36, S. capitis Strain H65, S. cohnii Strain H62, S. hominis Strain H69, Mycobacterium iranicum Strain H39, Plantibacter sp. Strain H53, Pseudomonas oryzihabitans Strain H72, and Microbacterium sp. Strain H83, isolated from residential settings.</title>
        <authorList>
            <person name="Lymperopoulou D."/>
            <person name="Adams R.I."/>
            <person name="Lindow S."/>
            <person name="Coil D.A."/>
            <person name="Jospin G."/>
            <person name="Eisen J.A."/>
        </authorList>
    </citation>
    <scope>NUCLEOTIDE SEQUENCE [LARGE SCALE GENOMIC DNA]</scope>
    <source>
        <strain evidence="2 3">H72</strain>
    </source>
</reference>
<evidence type="ECO:0000256" key="1">
    <source>
        <dbReference type="SAM" id="MobiDB-lite"/>
    </source>
</evidence>
<comment type="caution">
    <text evidence="2">The sequence shown here is derived from an EMBL/GenBank/DDBJ whole genome shotgun (WGS) entry which is preliminary data.</text>
</comment>
<proteinExistence type="predicted"/>
<dbReference type="AlphaFoldDB" id="A0A178LKT3"/>